<reference evidence="2" key="1">
    <citation type="submission" date="2016-12" db="EMBL/GenBank/DDBJ databases">
        <authorList>
            <person name="Herbold C."/>
        </authorList>
    </citation>
    <scope>NUCLEOTIDE SEQUENCE [LARGE SCALE GENOMIC DNA]</scope>
</reference>
<organism evidence="1 2">
    <name type="scientific">Nitrosotalea sinensis</name>
    <dbReference type="NCBI Taxonomy" id="1499975"/>
    <lineage>
        <taxon>Archaea</taxon>
        <taxon>Nitrososphaerota</taxon>
        <taxon>Nitrososphaeria</taxon>
        <taxon>Nitrosotaleales</taxon>
        <taxon>Nitrosotaleaceae</taxon>
        <taxon>Nitrosotalea</taxon>
    </lineage>
</organism>
<dbReference type="RefSeq" id="WP_101009096.1">
    <property type="nucleotide sequence ID" value="NZ_FRFC01000003.1"/>
</dbReference>
<dbReference type="Proteomes" id="UP000232412">
    <property type="component" value="Unassembled WGS sequence"/>
</dbReference>
<accession>A0A2H1EFL3</accession>
<evidence type="ECO:0000313" key="1">
    <source>
        <dbReference type="EMBL" id="SHO43363.1"/>
    </source>
</evidence>
<name>A0A2H1EFL3_9ARCH</name>
<keyword evidence="2" id="KW-1185">Reference proteome</keyword>
<dbReference type="OrthoDB" id="9099at2157"/>
<dbReference type="AlphaFoldDB" id="A0A2H1EFL3"/>
<dbReference type="EMBL" id="FRFC01000003">
    <property type="protein sequence ID" value="SHO43363.1"/>
    <property type="molecule type" value="Genomic_DNA"/>
</dbReference>
<gene>
    <name evidence="1" type="ORF">NSIN_20029</name>
</gene>
<evidence type="ECO:0000313" key="2">
    <source>
        <dbReference type="Proteomes" id="UP000232412"/>
    </source>
</evidence>
<sequence>MGKEKEIPKWVQDEIKDAKFGKPESITRTGYILEIYDKDMKIDSQLYEAIEDGRKIIEGMNLPKKIKPADLMKGVVYEFTINSLKAPLSKKVIEYLKKEMEIDMDAIYQFELTNLELMDVDSDSAAEEESEE</sequence>
<proteinExistence type="predicted"/>
<protein>
    <submittedName>
        <fullName evidence="1">Uncharacterized protein</fullName>
    </submittedName>
</protein>